<evidence type="ECO:0000256" key="4">
    <source>
        <dbReference type="PROSITE-ProRule" id="PRU00433"/>
    </source>
</evidence>
<dbReference type="GO" id="GO:0009055">
    <property type="term" value="F:electron transfer activity"/>
    <property type="evidence" value="ECO:0007669"/>
    <property type="project" value="InterPro"/>
</dbReference>
<dbReference type="InterPro" id="IPR009056">
    <property type="entry name" value="Cyt_c-like_dom"/>
</dbReference>
<feature type="compositionally biased region" description="Pro residues" evidence="5">
    <location>
        <begin position="28"/>
        <end position="44"/>
    </location>
</feature>
<dbReference type="Proteomes" id="UP001139474">
    <property type="component" value="Unassembled WGS sequence"/>
</dbReference>
<keyword evidence="3 4" id="KW-0408">Iron</keyword>
<dbReference type="PANTHER" id="PTHR30600">
    <property type="entry name" value="CYTOCHROME C PEROXIDASE-RELATED"/>
    <property type="match status" value="1"/>
</dbReference>
<dbReference type="PROSITE" id="PS51007">
    <property type="entry name" value="CYTC"/>
    <property type="match status" value="1"/>
</dbReference>
<dbReference type="GO" id="GO:0020037">
    <property type="term" value="F:heme binding"/>
    <property type="evidence" value="ECO:0007669"/>
    <property type="project" value="InterPro"/>
</dbReference>
<accession>A0A9X2JR16</accession>
<feature type="chain" id="PRO_5040919508" evidence="6">
    <location>
        <begin position="20"/>
        <end position="977"/>
    </location>
</feature>
<keyword evidence="2 4" id="KW-0479">Metal-binding</keyword>
<dbReference type="InterPro" id="IPR051395">
    <property type="entry name" value="Cytochrome_c_Peroxidase/MauG"/>
</dbReference>
<protein>
    <submittedName>
        <fullName evidence="9">Discoidin domain-containing protein</fullName>
    </submittedName>
</protein>
<comment type="caution">
    <text evidence="9">The sequence shown here is derived from an EMBL/GenBank/DDBJ whole genome shotgun (WGS) entry which is preliminary data.</text>
</comment>
<dbReference type="Gene3D" id="2.60.120.260">
    <property type="entry name" value="Galactose-binding domain-like"/>
    <property type="match status" value="1"/>
</dbReference>
<dbReference type="Pfam" id="PF00754">
    <property type="entry name" value="F5_F8_type_C"/>
    <property type="match status" value="1"/>
</dbReference>
<keyword evidence="10" id="KW-1185">Reference proteome</keyword>
<evidence type="ECO:0000259" key="7">
    <source>
        <dbReference type="PROSITE" id="PS50022"/>
    </source>
</evidence>
<dbReference type="GO" id="GO:0046872">
    <property type="term" value="F:metal ion binding"/>
    <property type="evidence" value="ECO:0007669"/>
    <property type="project" value="UniProtKB-KW"/>
</dbReference>
<evidence type="ECO:0000256" key="5">
    <source>
        <dbReference type="SAM" id="MobiDB-lite"/>
    </source>
</evidence>
<dbReference type="GO" id="GO:0004130">
    <property type="term" value="F:cytochrome-c peroxidase activity"/>
    <property type="evidence" value="ECO:0007669"/>
    <property type="project" value="TreeGrafter"/>
</dbReference>
<gene>
    <name evidence="9" type="ORF">NJR55_04810</name>
</gene>
<feature type="region of interest" description="Disordered" evidence="5">
    <location>
        <begin position="19"/>
        <end position="79"/>
    </location>
</feature>
<evidence type="ECO:0000256" key="3">
    <source>
        <dbReference type="ARBA" id="ARBA00023004"/>
    </source>
</evidence>
<dbReference type="InterPro" id="IPR036909">
    <property type="entry name" value="Cyt_c-like_dom_sf"/>
</dbReference>
<dbReference type="PANTHER" id="PTHR30600:SF4">
    <property type="entry name" value="CYTOCHROME C DOMAIN-CONTAINING PROTEIN"/>
    <property type="match status" value="1"/>
</dbReference>
<keyword evidence="1 4" id="KW-0349">Heme</keyword>
<feature type="domain" description="F5/8 type C" evidence="7">
    <location>
        <begin position="75"/>
        <end position="225"/>
    </location>
</feature>
<evidence type="ECO:0000313" key="10">
    <source>
        <dbReference type="Proteomes" id="UP001139474"/>
    </source>
</evidence>
<proteinExistence type="predicted"/>
<evidence type="ECO:0000256" key="2">
    <source>
        <dbReference type="ARBA" id="ARBA00022723"/>
    </source>
</evidence>
<evidence type="ECO:0000256" key="6">
    <source>
        <dbReference type="SAM" id="SignalP"/>
    </source>
</evidence>
<name>A0A9X2JR16_9GAMM</name>
<feature type="signal peptide" evidence="6">
    <location>
        <begin position="1"/>
        <end position="19"/>
    </location>
</feature>
<reference evidence="9" key="1">
    <citation type="submission" date="2022-06" db="EMBL/GenBank/DDBJ databases">
        <title>Idiomarina rhizosphaerae M1R2S28.</title>
        <authorList>
            <person name="Sun J.-Q."/>
            <person name="Li L.-F."/>
        </authorList>
    </citation>
    <scope>NUCLEOTIDE SEQUENCE</scope>
    <source>
        <strain evidence="9">M1R2S28</strain>
    </source>
</reference>
<evidence type="ECO:0000259" key="8">
    <source>
        <dbReference type="PROSITE" id="PS51007"/>
    </source>
</evidence>
<dbReference type="AlphaFoldDB" id="A0A9X2JR16"/>
<dbReference type="PROSITE" id="PS50022">
    <property type="entry name" value="FA58C_3"/>
    <property type="match status" value="1"/>
</dbReference>
<dbReference type="Pfam" id="PF06537">
    <property type="entry name" value="DHOR"/>
    <property type="match status" value="1"/>
</dbReference>
<feature type="domain" description="Cytochrome c" evidence="8">
    <location>
        <begin position="843"/>
        <end position="977"/>
    </location>
</feature>
<dbReference type="InterPro" id="IPR010538">
    <property type="entry name" value="DHOR"/>
</dbReference>
<dbReference type="EMBL" id="JAMZDE010000005">
    <property type="protein sequence ID" value="MCP1338907.1"/>
    <property type="molecule type" value="Genomic_DNA"/>
</dbReference>
<dbReference type="SUPFAM" id="SSF46626">
    <property type="entry name" value="Cytochrome c"/>
    <property type="match status" value="1"/>
</dbReference>
<dbReference type="InterPro" id="IPR000421">
    <property type="entry name" value="FA58C"/>
</dbReference>
<evidence type="ECO:0000256" key="1">
    <source>
        <dbReference type="ARBA" id="ARBA00022617"/>
    </source>
</evidence>
<sequence length="977" mass="106927">MAAHWLLIPLLVLTLSACGGDSSSDNSSPPPTSGTPAEPDPVSPPTEDLPEPDFEPAPNTDISPLPSPDAPILPAPPDTLRLADSYDKSQLAETIVGVVASSSGDENNNNTADKAVDGDFNSRWESAWGENISDPDDAWIQFDFGSKTAIGYMKLYWENAYADEYAIYVSDDAKDWYQLRYITAGKGNTEAFYNLNAHVRYIRLQGVRRHTQYGYSLFEAEFKSPGRDNSMPTLETSYVAYPLDGNSRTPLPAPAKPVESISFTLADGTLVTRFGMVGRSRHARERGEEWNEYGFGSNDTIDGQGNAVDKGPGAHLNFVANYFKNRTWGVEFIDNSNVAGVKEPRIIVNQYFMQAQKGGGHAFVRRFDDPNVTGFGWMSPGDLLDDSTYLSDGAPCPVVPKPDNGKLLNPDSGYNDIIGANDGCSVVFDTYPSHSQLSANADGVLVPNGTNVPARPLKKGDIIEFTSSFFSTREAMDAIGDDGAVRYYTNELTYVMGEGLRPWYGVQPRLMNKPLPKRVLQGGLGSVSYDYADNSSFIFQQPHNTIGMQNIQRFMEGRRWLHTNLWSGDHNETGNDRNDDGRRLQGQHFNQSTCVSCHINNGRSVAPVVVNQRLDTMVVRVGAEDEPANGQYLPHPIYGQSLQMNARSTTTGATENWGNAAYVSDFNSSKITLADGTVVELREPVIAFEGPVPASYSLRSAQPLIGMGLLEAISDETILNRVRNTPDVDGVLGTANYAYDPETGDVRLGRYGWKAGKVSLRHQVANAALLDMSVTSSIYPNRTCLAGPQYCDAASGTEAGLPDDALQLMTDYLQLLAVPAQRSMSSGFPQGVSPLAYLDIEPEKIAQGEQVFKEIRCNACHLDEVQTSTRSKFAEVRNQTIRPYTDMLLHDMGEGLADEFVEGLANGQMWRTPALWGIGYTKYVAAGTPTGYLHDGRARTLTEAIVWHGGEAEVIKNRFINLNSDDRQALLAFLGSL</sequence>
<keyword evidence="6" id="KW-0732">Signal</keyword>
<dbReference type="InterPro" id="IPR008979">
    <property type="entry name" value="Galactose-bd-like_sf"/>
</dbReference>
<organism evidence="9 10">
    <name type="scientific">Idiomarina rhizosphaerae</name>
    <dbReference type="NCBI Taxonomy" id="2961572"/>
    <lineage>
        <taxon>Bacteria</taxon>
        <taxon>Pseudomonadati</taxon>
        <taxon>Pseudomonadota</taxon>
        <taxon>Gammaproteobacteria</taxon>
        <taxon>Alteromonadales</taxon>
        <taxon>Idiomarinaceae</taxon>
        <taxon>Idiomarina</taxon>
    </lineage>
</organism>
<dbReference type="RefSeq" id="WP_253618330.1">
    <property type="nucleotide sequence ID" value="NZ_JAMZDE010000005.1"/>
</dbReference>
<evidence type="ECO:0000313" key="9">
    <source>
        <dbReference type="EMBL" id="MCP1338907.1"/>
    </source>
</evidence>
<dbReference type="Gene3D" id="1.10.760.10">
    <property type="entry name" value="Cytochrome c-like domain"/>
    <property type="match status" value="1"/>
</dbReference>
<feature type="compositionally biased region" description="Pro residues" evidence="5">
    <location>
        <begin position="65"/>
        <end position="77"/>
    </location>
</feature>
<dbReference type="SUPFAM" id="SSF49785">
    <property type="entry name" value="Galactose-binding domain-like"/>
    <property type="match status" value="1"/>
</dbReference>